<keyword evidence="2" id="KW-0805">Transcription regulation</keyword>
<protein>
    <submittedName>
        <fullName evidence="6">DNA-binding response OmpR family regulator</fullName>
    </submittedName>
</protein>
<evidence type="ECO:0000259" key="5">
    <source>
        <dbReference type="PROSITE" id="PS50110"/>
    </source>
</evidence>
<evidence type="ECO:0000256" key="4">
    <source>
        <dbReference type="PROSITE-ProRule" id="PRU00169"/>
    </source>
</evidence>
<name>A0ABV2NU87_9HYPH</name>
<dbReference type="SUPFAM" id="SSF52172">
    <property type="entry name" value="CheY-like"/>
    <property type="match status" value="1"/>
</dbReference>
<dbReference type="Gene3D" id="3.40.50.2300">
    <property type="match status" value="1"/>
</dbReference>
<accession>A0ABV2NU87</accession>
<dbReference type="PROSITE" id="PS50110">
    <property type="entry name" value="RESPONSE_REGULATORY"/>
    <property type="match status" value="1"/>
</dbReference>
<proteinExistence type="predicted"/>
<reference evidence="6 7" key="1">
    <citation type="submission" date="2024-06" db="EMBL/GenBank/DDBJ databases">
        <title>Genomics of switchgrass bacterial isolates.</title>
        <authorList>
            <person name="Shade A."/>
        </authorList>
    </citation>
    <scope>NUCLEOTIDE SEQUENCE [LARGE SCALE GENOMIC DNA]</scope>
    <source>
        <strain evidence="6 7">PvP084</strain>
    </source>
</reference>
<gene>
    <name evidence="6" type="ORF">ABIC20_007266</name>
</gene>
<dbReference type="GO" id="GO:0003677">
    <property type="term" value="F:DNA binding"/>
    <property type="evidence" value="ECO:0007669"/>
    <property type="project" value="UniProtKB-KW"/>
</dbReference>
<feature type="modified residue" description="4-aspartylphosphate" evidence="4">
    <location>
        <position position="56"/>
    </location>
</feature>
<dbReference type="RefSeq" id="WP_245365123.1">
    <property type="nucleotide sequence ID" value="NZ_JBEPNV010000004.1"/>
</dbReference>
<dbReference type="PANTHER" id="PTHR44591">
    <property type="entry name" value="STRESS RESPONSE REGULATOR PROTEIN 1"/>
    <property type="match status" value="1"/>
</dbReference>
<evidence type="ECO:0000313" key="6">
    <source>
        <dbReference type="EMBL" id="MET3869881.1"/>
    </source>
</evidence>
<keyword evidence="3" id="KW-0804">Transcription</keyword>
<keyword evidence="7" id="KW-1185">Reference proteome</keyword>
<dbReference type="InterPro" id="IPR011006">
    <property type="entry name" value="CheY-like_superfamily"/>
</dbReference>
<dbReference type="InterPro" id="IPR050595">
    <property type="entry name" value="Bact_response_regulator"/>
</dbReference>
<sequence>MTIKFRIMIVDDNPFYAEALRDLCQRERYEVIGIEDHAGHALARAARDKPDLAVVDVMLRDGRTGPELGRRLAEAGIGVVFVSGAPDLEEVRGQRVGEVLRKPAGDARLLRALDAAGRRLVR</sequence>
<evidence type="ECO:0000256" key="1">
    <source>
        <dbReference type="ARBA" id="ARBA00022553"/>
    </source>
</evidence>
<dbReference type="PANTHER" id="PTHR44591:SF3">
    <property type="entry name" value="RESPONSE REGULATORY DOMAIN-CONTAINING PROTEIN"/>
    <property type="match status" value="1"/>
</dbReference>
<evidence type="ECO:0000313" key="7">
    <source>
        <dbReference type="Proteomes" id="UP001549119"/>
    </source>
</evidence>
<comment type="caution">
    <text evidence="6">The sequence shown here is derived from an EMBL/GenBank/DDBJ whole genome shotgun (WGS) entry which is preliminary data.</text>
</comment>
<dbReference type="SMART" id="SM00448">
    <property type="entry name" value="REC"/>
    <property type="match status" value="1"/>
</dbReference>
<dbReference type="EMBL" id="JBEPNW010000007">
    <property type="protein sequence ID" value="MET3869881.1"/>
    <property type="molecule type" value="Genomic_DNA"/>
</dbReference>
<dbReference type="Pfam" id="PF00072">
    <property type="entry name" value="Response_reg"/>
    <property type="match status" value="1"/>
</dbReference>
<dbReference type="InterPro" id="IPR001789">
    <property type="entry name" value="Sig_transdc_resp-reg_receiver"/>
</dbReference>
<dbReference type="Proteomes" id="UP001549119">
    <property type="component" value="Unassembled WGS sequence"/>
</dbReference>
<evidence type="ECO:0000256" key="3">
    <source>
        <dbReference type="ARBA" id="ARBA00023163"/>
    </source>
</evidence>
<keyword evidence="1 4" id="KW-0597">Phosphoprotein</keyword>
<keyword evidence="6" id="KW-0238">DNA-binding</keyword>
<evidence type="ECO:0000256" key="2">
    <source>
        <dbReference type="ARBA" id="ARBA00023015"/>
    </source>
</evidence>
<feature type="domain" description="Response regulatory" evidence="5">
    <location>
        <begin position="6"/>
        <end position="117"/>
    </location>
</feature>
<organism evidence="6 7">
    <name type="scientific">Methylobacterium radiotolerans</name>
    <dbReference type="NCBI Taxonomy" id="31998"/>
    <lineage>
        <taxon>Bacteria</taxon>
        <taxon>Pseudomonadati</taxon>
        <taxon>Pseudomonadota</taxon>
        <taxon>Alphaproteobacteria</taxon>
        <taxon>Hyphomicrobiales</taxon>
        <taxon>Methylobacteriaceae</taxon>
        <taxon>Methylobacterium</taxon>
    </lineage>
</organism>